<dbReference type="AlphaFoldDB" id="A0A9D2NY18"/>
<dbReference type="PANTHER" id="PTHR38451">
    <property type="entry name" value="TRNA (ADENINE(22)-N(1))-METHYLTRANSFERASE"/>
    <property type="match status" value="1"/>
</dbReference>
<dbReference type="GO" id="GO:0032259">
    <property type="term" value="P:methylation"/>
    <property type="evidence" value="ECO:0007669"/>
    <property type="project" value="UniProtKB-KW"/>
</dbReference>
<organism evidence="1 2">
    <name type="scientific">Candidatus Mediterraneibacter faecigallinarum</name>
    <dbReference type="NCBI Taxonomy" id="2838669"/>
    <lineage>
        <taxon>Bacteria</taxon>
        <taxon>Bacillati</taxon>
        <taxon>Bacillota</taxon>
        <taxon>Clostridia</taxon>
        <taxon>Lachnospirales</taxon>
        <taxon>Lachnospiraceae</taxon>
        <taxon>Mediterraneibacter</taxon>
    </lineage>
</organism>
<evidence type="ECO:0000313" key="2">
    <source>
        <dbReference type="Proteomes" id="UP000823894"/>
    </source>
</evidence>
<reference evidence="1" key="2">
    <citation type="submission" date="2021-04" db="EMBL/GenBank/DDBJ databases">
        <authorList>
            <person name="Gilroy R."/>
        </authorList>
    </citation>
    <scope>NUCLEOTIDE SEQUENCE</scope>
    <source>
        <strain evidence="1">ChiGjej1B1-1692</strain>
    </source>
</reference>
<dbReference type="Proteomes" id="UP000823894">
    <property type="component" value="Unassembled WGS sequence"/>
</dbReference>
<dbReference type="PIRSF" id="PIRSF018637">
    <property type="entry name" value="TrmK"/>
    <property type="match status" value="1"/>
</dbReference>
<dbReference type="SUPFAM" id="SSF53335">
    <property type="entry name" value="S-adenosyl-L-methionine-dependent methyltransferases"/>
    <property type="match status" value="1"/>
</dbReference>
<name>A0A9D2NY18_9FIRM</name>
<comment type="caution">
    <text evidence="1">The sequence shown here is derived from an EMBL/GenBank/DDBJ whole genome shotgun (WGS) entry which is preliminary data.</text>
</comment>
<dbReference type="PANTHER" id="PTHR38451:SF1">
    <property type="entry name" value="TRNA (ADENINE(22)-N(1))-METHYLTRANSFERASE"/>
    <property type="match status" value="1"/>
</dbReference>
<sequence length="245" mass="27340">MELSKRLQAVADLVTAGYRVADIGTDHAYIPIFLLSSGKIPGAVAMDVNEGPLERARCHIDENSLSEKISLRLSDGLAGLRPGEAESVVIAGMGGGLIIRILTEGAGALEHVKECVLQPQSEIEKVRAFLLEEGFLFIQENMVIDDGKYYPMMKVLPPRSAEETRTAPESSTPADVWSETELRYGKLLLESRNETLRDFLQREIRMKQQILSGLTGRDSERIEGRRRVLEQELKYAEKGMEYYAV</sequence>
<proteinExistence type="predicted"/>
<accession>A0A9D2NY18</accession>
<keyword evidence="1" id="KW-0808">Transferase</keyword>
<protein>
    <submittedName>
        <fullName evidence="1">Class I SAM-dependent methyltransferase</fullName>
    </submittedName>
</protein>
<dbReference type="Gene3D" id="1.10.287.1890">
    <property type="match status" value="1"/>
</dbReference>
<dbReference type="GO" id="GO:0160105">
    <property type="term" value="F:tRNA (adenine(22)-N1)-methyltransferase activity"/>
    <property type="evidence" value="ECO:0007669"/>
    <property type="project" value="InterPro"/>
</dbReference>
<keyword evidence="1" id="KW-0489">Methyltransferase</keyword>
<evidence type="ECO:0000313" key="1">
    <source>
        <dbReference type="EMBL" id="HJC39425.1"/>
    </source>
</evidence>
<dbReference type="EMBL" id="DWWK01000162">
    <property type="protein sequence ID" value="HJC39425.1"/>
    <property type="molecule type" value="Genomic_DNA"/>
</dbReference>
<gene>
    <name evidence="1" type="ORF">H9757_10265</name>
</gene>
<dbReference type="Gene3D" id="3.40.50.150">
    <property type="entry name" value="Vaccinia Virus protein VP39"/>
    <property type="match status" value="1"/>
</dbReference>
<dbReference type="Pfam" id="PF12847">
    <property type="entry name" value="Methyltransf_18"/>
    <property type="match status" value="1"/>
</dbReference>
<dbReference type="InterPro" id="IPR006901">
    <property type="entry name" value="TrmK"/>
</dbReference>
<dbReference type="InterPro" id="IPR029063">
    <property type="entry name" value="SAM-dependent_MTases_sf"/>
</dbReference>
<reference evidence="1" key="1">
    <citation type="journal article" date="2021" name="PeerJ">
        <title>Extensive microbial diversity within the chicken gut microbiome revealed by metagenomics and culture.</title>
        <authorList>
            <person name="Gilroy R."/>
            <person name="Ravi A."/>
            <person name="Getino M."/>
            <person name="Pursley I."/>
            <person name="Horton D.L."/>
            <person name="Alikhan N.F."/>
            <person name="Baker D."/>
            <person name="Gharbi K."/>
            <person name="Hall N."/>
            <person name="Watson M."/>
            <person name="Adriaenssens E.M."/>
            <person name="Foster-Nyarko E."/>
            <person name="Jarju S."/>
            <person name="Secka A."/>
            <person name="Antonio M."/>
            <person name="Oren A."/>
            <person name="Chaudhuri R.R."/>
            <person name="La Ragione R."/>
            <person name="Hildebrand F."/>
            <person name="Pallen M.J."/>
        </authorList>
    </citation>
    <scope>NUCLEOTIDE SEQUENCE</scope>
    <source>
        <strain evidence="1">ChiGjej1B1-1692</strain>
    </source>
</reference>